<dbReference type="GeneTree" id="ENSGT01000000215476"/>
<dbReference type="Ensembl" id="ENSCABT00000003650.1">
    <property type="protein sequence ID" value="ENSCABP00000003358.1"/>
    <property type="gene ID" value="ENSCABG00000002562.1"/>
</dbReference>
<keyword evidence="3" id="KW-1185">Reference proteome</keyword>
<dbReference type="Pfam" id="PF14780">
    <property type="entry name" value="NEPRO_N"/>
    <property type="match status" value="1"/>
</dbReference>
<dbReference type="OMA" id="RIPRAGC"/>
<sequence length="116" mass="12877">MAARVQGEAAWNRWRVPWPASSATVALPAQHPAGSRAKVRCLPAVVKGCYKVSMLLKSKAVDAEGKVLHAILYGFHNRMAHHKTYLSLKQVEQCLKRLNQMNLMGSIQDLAELCPK</sequence>
<dbReference type="AlphaFoldDB" id="A0A8C0GE24"/>
<dbReference type="InterPro" id="IPR027951">
    <property type="entry name" value="Nepro_N"/>
</dbReference>
<name>A0A8C0GE24_CHEAB</name>
<dbReference type="GO" id="GO:0045747">
    <property type="term" value="P:positive regulation of Notch signaling pathway"/>
    <property type="evidence" value="ECO:0007669"/>
    <property type="project" value="TreeGrafter"/>
</dbReference>
<accession>A0A8C0GE24</accession>
<dbReference type="InterPro" id="IPR052835">
    <property type="entry name" value="Nepro"/>
</dbReference>
<proteinExistence type="predicted"/>
<evidence type="ECO:0000259" key="1">
    <source>
        <dbReference type="Pfam" id="PF14780"/>
    </source>
</evidence>
<evidence type="ECO:0000313" key="2">
    <source>
        <dbReference type="Ensembl" id="ENSCABP00000003358.1"/>
    </source>
</evidence>
<protein>
    <recommendedName>
        <fullName evidence="1">Nucleolus and neural progenitor protein-like N-terminal domain-containing protein</fullName>
    </recommendedName>
</protein>
<dbReference type="GO" id="GO:0005634">
    <property type="term" value="C:nucleus"/>
    <property type="evidence" value="ECO:0007669"/>
    <property type="project" value="TreeGrafter"/>
</dbReference>
<dbReference type="Proteomes" id="UP000694404">
    <property type="component" value="Unplaced"/>
</dbReference>
<reference evidence="2" key="1">
    <citation type="submission" date="2025-08" db="UniProtKB">
        <authorList>
            <consortium name="Ensembl"/>
        </authorList>
    </citation>
    <scope>IDENTIFICATION</scope>
</reference>
<dbReference type="PANTHER" id="PTHR34761">
    <property type="entry name" value="NUCLEOLUS AND NEURAL PROGENITOR PROTEIN"/>
    <property type="match status" value="1"/>
</dbReference>
<reference evidence="2" key="2">
    <citation type="submission" date="2025-09" db="UniProtKB">
        <authorList>
            <consortium name="Ensembl"/>
        </authorList>
    </citation>
    <scope>IDENTIFICATION</scope>
</reference>
<dbReference type="PANTHER" id="PTHR34761:SF1">
    <property type="entry name" value="NUCLEOLUS AND NEURAL PROGENITOR PROTEIN"/>
    <property type="match status" value="1"/>
</dbReference>
<feature type="domain" description="Nucleolus and neural progenitor protein-like N-terminal" evidence="1">
    <location>
        <begin position="11"/>
        <end position="115"/>
    </location>
</feature>
<evidence type="ECO:0000313" key="3">
    <source>
        <dbReference type="Proteomes" id="UP000694404"/>
    </source>
</evidence>
<organism evidence="2 3">
    <name type="scientific">Chelonoidis abingdonii</name>
    <name type="common">Abingdon island giant tortoise</name>
    <name type="synonym">Testudo abingdonii</name>
    <dbReference type="NCBI Taxonomy" id="106734"/>
    <lineage>
        <taxon>Eukaryota</taxon>
        <taxon>Metazoa</taxon>
        <taxon>Chordata</taxon>
        <taxon>Craniata</taxon>
        <taxon>Vertebrata</taxon>
        <taxon>Euteleostomi</taxon>
        <taxon>Archelosauria</taxon>
        <taxon>Testudinata</taxon>
        <taxon>Testudines</taxon>
        <taxon>Cryptodira</taxon>
        <taxon>Durocryptodira</taxon>
        <taxon>Testudinoidea</taxon>
        <taxon>Testudinidae</taxon>
        <taxon>Chelonoidis</taxon>
    </lineage>
</organism>